<evidence type="ECO:0000256" key="8">
    <source>
        <dbReference type="ARBA" id="ARBA00023157"/>
    </source>
</evidence>
<comment type="cofactor">
    <cofactor evidence="12">
        <name>Zn(2+)</name>
        <dbReference type="ChEBI" id="CHEBI:29105"/>
    </cofactor>
    <text evidence="12">Binds 2 Zn(2+) ions per subunit.</text>
</comment>
<dbReference type="InterPro" id="IPR041805">
    <property type="entry name" value="ASMase/PPN1_MPP"/>
</dbReference>
<evidence type="ECO:0000313" key="17">
    <source>
        <dbReference type="Proteomes" id="UP000807716"/>
    </source>
</evidence>
<dbReference type="GO" id="GO:0006685">
    <property type="term" value="P:sphingomyelin catabolic process"/>
    <property type="evidence" value="ECO:0007669"/>
    <property type="project" value="UniProtKB-UniRule"/>
</dbReference>
<keyword evidence="5 14" id="KW-0732">Signal</keyword>
<feature type="disulfide bond" evidence="13">
    <location>
        <begin position="350"/>
        <end position="400"/>
    </location>
</feature>
<evidence type="ECO:0000256" key="14">
    <source>
        <dbReference type="SAM" id="SignalP"/>
    </source>
</evidence>
<evidence type="ECO:0000256" key="2">
    <source>
        <dbReference type="ARBA" id="ARBA00008234"/>
    </source>
</evidence>
<dbReference type="GO" id="GO:0016020">
    <property type="term" value="C:membrane"/>
    <property type="evidence" value="ECO:0007669"/>
    <property type="project" value="GOC"/>
</dbReference>
<evidence type="ECO:0000256" key="6">
    <source>
        <dbReference type="ARBA" id="ARBA00022801"/>
    </source>
</evidence>
<evidence type="ECO:0000256" key="10">
    <source>
        <dbReference type="ARBA" id="ARBA00023295"/>
    </source>
</evidence>
<feature type="binding site" evidence="12">
    <location>
        <position position="173"/>
    </location>
    <ligand>
        <name>Zn(2+)</name>
        <dbReference type="ChEBI" id="CHEBI:29105"/>
        <label>1</label>
    </ligand>
</feature>
<evidence type="ECO:0000256" key="3">
    <source>
        <dbReference type="ARBA" id="ARBA00022525"/>
    </source>
</evidence>
<comment type="subcellular location">
    <subcellularLocation>
        <location evidence="1">Secreted</location>
    </subcellularLocation>
</comment>
<keyword evidence="7 12" id="KW-0862">Zinc</keyword>
<evidence type="ECO:0000256" key="11">
    <source>
        <dbReference type="PIRNR" id="PIRNR000948"/>
    </source>
</evidence>
<reference evidence="16" key="1">
    <citation type="journal article" date="2020" name="Fungal Divers.">
        <title>Resolving the Mortierellaceae phylogeny through synthesis of multi-gene phylogenetics and phylogenomics.</title>
        <authorList>
            <person name="Vandepol N."/>
            <person name="Liber J."/>
            <person name="Desiro A."/>
            <person name="Na H."/>
            <person name="Kennedy M."/>
            <person name="Barry K."/>
            <person name="Grigoriev I.V."/>
            <person name="Miller A.N."/>
            <person name="O'Donnell K."/>
            <person name="Stajich J.E."/>
            <person name="Bonito G."/>
        </authorList>
    </citation>
    <scope>NUCLEOTIDE SEQUENCE</scope>
    <source>
        <strain evidence="16">BC1065</strain>
    </source>
</reference>
<dbReference type="InterPro" id="IPR004843">
    <property type="entry name" value="Calcineurin-like_PHP"/>
</dbReference>
<dbReference type="GO" id="GO:0046513">
    <property type="term" value="P:ceramide biosynthetic process"/>
    <property type="evidence" value="ECO:0007669"/>
    <property type="project" value="UniProtKB-ARBA"/>
</dbReference>
<feature type="binding site" evidence="12">
    <location>
        <position position="392"/>
    </location>
    <ligand>
        <name>Zn(2+)</name>
        <dbReference type="ChEBI" id="CHEBI:29105"/>
        <label>2</label>
    </ligand>
</feature>
<feature type="disulfide bond" evidence="13">
    <location>
        <begin position="188"/>
        <end position="193"/>
    </location>
</feature>
<dbReference type="InterPro" id="IPR011001">
    <property type="entry name" value="Saposin-like"/>
</dbReference>
<feature type="binding site" evidence="12">
    <location>
        <position position="246"/>
    </location>
    <ligand>
        <name>Zn(2+)</name>
        <dbReference type="ChEBI" id="CHEBI:29105"/>
        <label>2</label>
    </ligand>
</feature>
<keyword evidence="17" id="KW-1185">Reference proteome</keyword>
<dbReference type="PANTHER" id="PTHR10340:SF34">
    <property type="entry name" value="SPHINGOMYELIN PHOSPHODIESTERASE"/>
    <property type="match status" value="1"/>
</dbReference>
<keyword evidence="3" id="KW-0964">Secreted</keyword>
<feature type="binding site" evidence="12">
    <location>
        <position position="427"/>
    </location>
    <ligand>
        <name>Zn(2+)</name>
        <dbReference type="ChEBI" id="CHEBI:29105"/>
        <label>2</label>
    </ligand>
</feature>
<dbReference type="InterPro" id="IPR045473">
    <property type="entry name" value="ASM_C"/>
</dbReference>
<feature type="binding site" evidence="12">
    <location>
        <position position="429"/>
    </location>
    <ligand>
        <name>Zn(2+)</name>
        <dbReference type="ChEBI" id="CHEBI:29105"/>
        <label>1</label>
    </ligand>
</feature>
<comment type="function">
    <text evidence="11">Converts sphingomyelin to ceramide.</text>
</comment>
<evidence type="ECO:0000256" key="5">
    <source>
        <dbReference type="ARBA" id="ARBA00022729"/>
    </source>
</evidence>
<dbReference type="PROSITE" id="PS50015">
    <property type="entry name" value="SAP_B"/>
    <property type="match status" value="1"/>
</dbReference>
<dbReference type="Pfam" id="PF00149">
    <property type="entry name" value="Metallophos"/>
    <property type="match status" value="1"/>
</dbReference>
<dbReference type="AlphaFoldDB" id="A0A9P6U6B0"/>
<dbReference type="PANTHER" id="PTHR10340">
    <property type="entry name" value="SPHINGOMYELIN PHOSPHODIESTERASE"/>
    <property type="match status" value="1"/>
</dbReference>
<accession>A0A9P6U6B0</accession>
<evidence type="ECO:0000256" key="4">
    <source>
        <dbReference type="ARBA" id="ARBA00022723"/>
    </source>
</evidence>
<dbReference type="GO" id="GO:0016798">
    <property type="term" value="F:hydrolase activity, acting on glycosyl bonds"/>
    <property type="evidence" value="ECO:0007669"/>
    <property type="project" value="UniProtKB-KW"/>
</dbReference>
<dbReference type="InterPro" id="IPR008139">
    <property type="entry name" value="SaposinB_dom"/>
</dbReference>
<keyword evidence="8 13" id="KW-1015">Disulfide bond</keyword>
<dbReference type="CDD" id="cd00842">
    <property type="entry name" value="MPP_ASMase"/>
    <property type="match status" value="1"/>
</dbReference>
<dbReference type="SUPFAM" id="SSF47862">
    <property type="entry name" value="Saposin"/>
    <property type="match status" value="1"/>
</dbReference>
<proteinExistence type="inferred from homology"/>
<keyword evidence="4 12" id="KW-0479">Metal-binding</keyword>
<dbReference type="GO" id="GO:0004767">
    <property type="term" value="F:sphingomyelin phosphodiesterase activity"/>
    <property type="evidence" value="ECO:0007669"/>
    <property type="project" value="UniProtKB-UniRule"/>
</dbReference>
<feature type="domain" description="Saposin B-type" evidence="15">
    <location>
        <begin position="56"/>
        <end position="140"/>
    </location>
</feature>
<dbReference type="SUPFAM" id="SSF56300">
    <property type="entry name" value="Metallo-dependent phosphatases"/>
    <property type="match status" value="1"/>
</dbReference>
<dbReference type="OrthoDB" id="282973at2759"/>
<dbReference type="GO" id="GO:0005615">
    <property type="term" value="C:extracellular space"/>
    <property type="evidence" value="ECO:0007669"/>
    <property type="project" value="TreeGrafter"/>
</dbReference>
<dbReference type="Proteomes" id="UP000807716">
    <property type="component" value="Unassembled WGS sequence"/>
</dbReference>
<sequence length="633" mass="68833">MRVLPTLILSLVAAATVSAAPAPIPVTHDVSAEAAHLEKRGWVMDQLKPLFKKALDTLECGACVAALVGAKNIAVLNKNWVLDAAKGMCTDFKIMPGAVCEGLVDSYGPTLVDAVLKAKLMSGDGKYICFNVLGMCPRPGATSGSVKFPKPRPTNITMPKPSGELVDVLHLSDWHVDPQYEPGSEGDCGLPLCCRKYSFQPGGAIKRPASTWGDYGCDAPIKLGQDLLANGVYKVSNPAFSILTGDVPPHDVWNETIASVIEDHHVAYGAMKAGLKTPMYPAIGNHESHPPNLFPTQTSGGDASWLYKNLATEWNSWLPADATNSVRQFGAYTASPRPGLRVISLNTNFCYTLNFYLYANTKEYDPFGELTWLVRQLQAAEDAGERVWIIGHIAPGLTDCLENWSSQYHQVIQRYSPHVVAEQFFGHTHNDEFELFYNSNTKNAANAISTAWIGPSASPFTDLNPGFRLYKVDTKTWNVYDSSTYIANLQNAASWDATGATPDWHLEYSARQTYGAAVPIAANEPLSAGWWHNVTLAFEKDDALFQKYWLYHGKSAGLNAACNAASGCKAEMICNMRAGNSAQSCSEPSFSIKRDDAEDEAVAAADSGARHTLVRRAAPKPWNKKMCGISANL</sequence>
<dbReference type="InterPro" id="IPR029052">
    <property type="entry name" value="Metallo-depent_PP-like"/>
</dbReference>
<protein>
    <recommendedName>
        <fullName evidence="11">Sphingomyelin phosphodiesterase</fullName>
    </recommendedName>
</protein>
<keyword evidence="10 11" id="KW-0326">Glycosidase</keyword>
<dbReference type="GO" id="GO:0046872">
    <property type="term" value="F:metal ion binding"/>
    <property type="evidence" value="ECO:0007669"/>
    <property type="project" value="UniProtKB-KW"/>
</dbReference>
<feature type="chain" id="PRO_5040392554" description="Sphingomyelin phosphodiesterase" evidence="14">
    <location>
        <begin position="20"/>
        <end position="633"/>
    </location>
</feature>
<dbReference type="InterPro" id="IPR011160">
    <property type="entry name" value="Sphingomy_PDE"/>
</dbReference>
<feature type="binding site" evidence="12">
    <location>
        <position position="246"/>
    </location>
    <ligand>
        <name>Zn(2+)</name>
        <dbReference type="ChEBI" id="CHEBI:29105"/>
        <label>1</label>
    </ligand>
</feature>
<feature type="signal peptide" evidence="14">
    <location>
        <begin position="1"/>
        <end position="19"/>
    </location>
</feature>
<feature type="disulfide bond" evidence="13">
    <location>
        <begin position="89"/>
        <end position="100"/>
    </location>
</feature>
<dbReference type="SMART" id="SM00741">
    <property type="entry name" value="SapB"/>
    <property type="match status" value="1"/>
</dbReference>
<evidence type="ECO:0000256" key="9">
    <source>
        <dbReference type="ARBA" id="ARBA00023180"/>
    </source>
</evidence>
<feature type="disulfide bond" evidence="13">
    <location>
        <begin position="60"/>
        <end position="136"/>
    </location>
</feature>
<organism evidence="16 17">
    <name type="scientific">Actinomortierella ambigua</name>
    <dbReference type="NCBI Taxonomy" id="1343610"/>
    <lineage>
        <taxon>Eukaryota</taxon>
        <taxon>Fungi</taxon>
        <taxon>Fungi incertae sedis</taxon>
        <taxon>Mucoromycota</taxon>
        <taxon>Mortierellomycotina</taxon>
        <taxon>Mortierellomycetes</taxon>
        <taxon>Mortierellales</taxon>
        <taxon>Mortierellaceae</taxon>
        <taxon>Actinomortierella</taxon>
    </lineage>
</organism>
<comment type="similarity">
    <text evidence="2 11">Belongs to the acid sphingomyelinase family.</text>
</comment>
<dbReference type="PIRSF" id="PIRSF000948">
    <property type="entry name" value="Sphingomy_PDE"/>
    <property type="match status" value="1"/>
</dbReference>
<dbReference type="Gene3D" id="3.60.21.10">
    <property type="match status" value="1"/>
</dbReference>
<keyword evidence="9" id="KW-0325">Glycoprotein</keyword>
<name>A0A9P6U6B0_9FUNG</name>
<feature type="disulfide bond" evidence="13">
    <location>
        <begin position="194"/>
        <end position="217"/>
    </location>
</feature>
<feature type="binding site" evidence="12">
    <location>
        <position position="285"/>
    </location>
    <ligand>
        <name>Zn(2+)</name>
        <dbReference type="ChEBI" id="CHEBI:29105"/>
        <label>2</label>
    </ligand>
</feature>
<keyword evidence="6 11" id="KW-0378">Hydrolase</keyword>
<evidence type="ECO:0000256" key="1">
    <source>
        <dbReference type="ARBA" id="ARBA00004613"/>
    </source>
</evidence>
<feature type="binding site" evidence="12">
    <location>
        <position position="175"/>
    </location>
    <ligand>
        <name>Zn(2+)</name>
        <dbReference type="ChEBI" id="CHEBI:29105"/>
        <label>1</label>
    </ligand>
</feature>
<dbReference type="Pfam" id="PF19272">
    <property type="entry name" value="ASMase_C"/>
    <property type="match status" value="1"/>
</dbReference>
<evidence type="ECO:0000313" key="16">
    <source>
        <dbReference type="EMBL" id="KAG0261409.1"/>
    </source>
</evidence>
<evidence type="ECO:0000256" key="13">
    <source>
        <dbReference type="PIRSR" id="PIRSR000948-2"/>
    </source>
</evidence>
<gene>
    <name evidence="16" type="ORF">DFQ27_002966</name>
</gene>
<comment type="caution">
    <text evidence="16">The sequence shown here is derived from an EMBL/GenBank/DDBJ whole genome shotgun (WGS) entry which is preliminary data.</text>
</comment>
<evidence type="ECO:0000259" key="15">
    <source>
        <dbReference type="PROSITE" id="PS50015"/>
    </source>
</evidence>
<dbReference type="EMBL" id="JAAAJB010000217">
    <property type="protein sequence ID" value="KAG0261409.1"/>
    <property type="molecule type" value="Genomic_DNA"/>
</dbReference>
<evidence type="ECO:0000256" key="12">
    <source>
        <dbReference type="PIRSR" id="PIRSR000948-1"/>
    </source>
</evidence>
<evidence type="ECO:0000256" key="7">
    <source>
        <dbReference type="ARBA" id="ARBA00022833"/>
    </source>
</evidence>